<comment type="subcellular location">
    <subcellularLocation>
        <location evidence="2">Membrane</location>
    </subcellularLocation>
</comment>
<evidence type="ECO:0000256" key="1">
    <source>
        <dbReference type="ARBA" id="ARBA00000085"/>
    </source>
</evidence>
<dbReference type="PANTHER" id="PTHR45436:SF8">
    <property type="entry name" value="HISTIDINE KINASE"/>
    <property type="match status" value="1"/>
</dbReference>
<evidence type="ECO:0000256" key="10">
    <source>
        <dbReference type="ARBA" id="ARBA00023136"/>
    </source>
</evidence>
<keyword evidence="15" id="KW-1185">Reference proteome</keyword>
<dbReference type="InterPro" id="IPR003594">
    <property type="entry name" value="HATPase_dom"/>
</dbReference>
<dbReference type="InterPro" id="IPR036890">
    <property type="entry name" value="HATPase_C_sf"/>
</dbReference>
<dbReference type="PRINTS" id="PR00344">
    <property type="entry name" value="BCTRLSENSOR"/>
</dbReference>
<dbReference type="EMBL" id="AVCI01000003">
    <property type="protein sequence ID" value="KFN44214.1"/>
    <property type="molecule type" value="Genomic_DNA"/>
</dbReference>
<dbReference type="InterPro" id="IPR050428">
    <property type="entry name" value="TCS_sensor_his_kinase"/>
</dbReference>
<dbReference type="EC" id="2.7.13.3" evidence="3"/>
<organism evidence="14 15">
    <name type="scientific">Arenimonas oryziterrae DSM 21050 = YC6267</name>
    <dbReference type="NCBI Taxonomy" id="1121015"/>
    <lineage>
        <taxon>Bacteria</taxon>
        <taxon>Pseudomonadati</taxon>
        <taxon>Pseudomonadota</taxon>
        <taxon>Gammaproteobacteria</taxon>
        <taxon>Lysobacterales</taxon>
        <taxon>Lysobacteraceae</taxon>
        <taxon>Arenimonas</taxon>
    </lineage>
</organism>
<dbReference type="SUPFAM" id="SSF158472">
    <property type="entry name" value="HAMP domain-like"/>
    <property type="match status" value="1"/>
</dbReference>
<dbReference type="STRING" id="1121015.GCA_000420545_01909"/>
<protein>
    <recommendedName>
        <fullName evidence="3">histidine kinase</fullName>
        <ecNumber evidence="3">2.7.13.3</ecNumber>
    </recommendedName>
</protein>
<feature type="domain" description="HAMP" evidence="13">
    <location>
        <begin position="178"/>
        <end position="231"/>
    </location>
</feature>
<evidence type="ECO:0000313" key="15">
    <source>
        <dbReference type="Proteomes" id="UP000029385"/>
    </source>
</evidence>
<dbReference type="CDD" id="cd00082">
    <property type="entry name" value="HisKA"/>
    <property type="match status" value="1"/>
</dbReference>
<evidence type="ECO:0000256" key="3">
    <source>
        <dbReference type="ARBA" id="ARBA00012438"/>
    </source>
</evidence>
<dbReference type="SMART" id="SM00388">
    <property type="entry name" value="HisKA"/>
    <property type="match status" value="1"/>
</dbReference>
<keyword evidence="9" id="KW-0902">Two-component regulatory system</keyword>
<dbReference type="InterPro" id="IPR003660">
    <property type="entry name" value="HAMP_dom"/>
</dbReference>
<evidence type="ECO:0000256" key="4">
    <source>
        <dbReference type="ARBA" id="ARBA00022553"/>
    </source>
</evidence>
<feature type="transmembrane region" description="Helical" evidence="11">
    <location>
        <begin position="12"/>
        <end position="35"/>
    </location>
</feature>
<comment type="catalytic activity">
    <reaction evidence="1">
        <text>ATP + protein L-histidine = ADP + protein N-phospho-L-histidine.</text>
        <dbReference type="EC" id="2.7.13.3"/>
    </reaction>
</comment>
<dbReference type="GO" id="GO:0000155">
    <property type="term" value="F:phosphorelay sensor kinase activity"/>
    <property type="evidence" value="ECO:0007669"/>
    <property type="project" value="InterPro"/>
</dbReference>
<dbReference type="Pfam" id="PF00512">
    <property type="entry name" value="HisKA"/>
    <property type="match status" value="1"/>
</dbReference>
<dbReference type="PATRIC" id="fig|1121015.4.peg.946"/>
<dbReference type="CDD" id="cd00075">
    <property type="entry name" value="HATPase"/>
    <property type="match status" value="1"/>
</dbReference>
<dbReference type="Pfam" id="PF00672">
    <property type="entry name" value="HAMP"/>
    <property type="match status" value="1"/>
</dbReference>
<dbReference type="AlphaFoldDB" id="A0A091AZY8"/>
<dbReference type="Pfam" id="PF02518">
    <property type="entry name" value="HATPase_c"/>
    <property type="match status" value="1"/>
</dbReference>
<evidence type="ECO:0000256" key="8">
    <source>
        <dbReference type="ARBA" id="ARBA00022989"/>
    </source>
</evidence>
<dbReference type="PANTHER" id="PTHR45436">
    <property type="entry name" value="SENSOR HISTIDINE KINASE YKOH"/>
    <property type="match status" value="1"/>
</dbReference>
<evidence type="ECO:0000256" key="9">
    <source>
        <dbReference type="ARBA" id="ARBA00023012"/>
    </source>
</evidence>
<feature type="domain" description="Histidine kinase" evidence="12">
    <location>
        <begin position="239"/>
        <end position="449"/>
    </location>
</feature>
<gene>
    <name evidence="14" type="ORF">N789_07290</name>
</gene>
<evidence type="ECO:0000259" key="12">
    <source>
        <dbReference type="PROSITE" id="PS50109"/>
    </source>
</evidence>
<dbReference type="PROSITE" id="PS50109">
    <property type="entry name" value="HIS_KIN"/>
    <property type="match status" value="1"/>
</dbReference>
<feature type="transmembrane region" description="Helical" evidence="11">
    <location>
        <begin position="157"/>
        <end position="176"/>
    </location>
</feature>
<dbReference type="Gene3D" id="1.10.287.130">
    <property type="match status" value="1"/>
</dbReference>
<keyword evidence="5" id="KW-0808">Transferase</keyword>
<evidence type="ECO:0000256" key="7">
    <source>
        <dbReference type="ARBA" id="ARBA00022777"/>
    </source>
</evidence>
<comment type="caution">
    <text evidence="14">The sequence shown here is derived from an EMBL/GenBank/DDBJ whole genome shotgun (WGS) entry which is preliminary data.</text>
</comment>
<evidence type="ECO:0000256" key="11">
    <source>
        <dbReference type="SAM" id="Phobius"/>
    </source>
</evidence>
<evidence type="ECO:0000256" key="2">
    <source>
        <dbReference type="ARBA" id="ARBA00004370"/>
    </source>
</evidence>
<reference evidence="14 15" key="1">
    <citation type="submission" date="2013-09" db="EMBL/GenBank/DDBJ databases">
        <title>Genome sequencing of Arenimonas oryziterrae.</title>
        <authorList>
            <person name="Chen F."/>
            <person name="Wang G."/>
        </authorList>
    </citation>
    <scope>NUCLEOTIDE SEQUENCE [LARGE SCALE GENOMIC DNA]</scope>
    <source>
        <strain evidence="14 15">YC6267</strain>
    </source>
</reference>
<dbReference type="RefSeq" id="WP_022969524.1">
    <property type="nucleotide sequence ID" value="NZ_ATVD01000003.1"/>
</dbReference>
<dbReference type="SMART" id="SM00304">
    <property type="entry name" value="HAMP"/>
    <property type="match status" value="1"/>
</dbReference>
<dbReference type="SMART" id="SM00387">
    <property type="entry name" value="HATPase_c"/>
    <property type="match status" value="1"/>
</dbReference>
<keyword evidence="7" id="KW-0418">Kinase</keyword>
<dbReference type="Gene3D" id="3.30.565.10">
    <property type="entry name" value="Histidine kinase-like ATPase, C-terminal domain"/>
    <property type="match status" value="1"/>
</dbReference>
<dbReference type="InterPro" id="IPR004358">
    <property type="entry name" value="Sig_transdc_His_kin-like_C"/>
</dbReference>
<keyword evidence="10 11" id="KW-0472">Membrane</keyword>
<dbReference type="GO" id="GO:0005886">
    <property type="term" value="C:plasma membrane"/>
    <property type="evidence" value="ECO:0007669"/>
    <property type="project" value="TreeGrafter"/>
</dbReference>
<dbReference type="PROSITE" id="PS50885">
    <property type="entry name" value="HAMP"/>
    <property type="match status" value="1"/>
</dbReference>
<dbReference type="InterPro" id="IPR036097">
    <property type="entry name" value="HisK_dim/P_sf"/>
</dbReference>
<dbReference type="InterPro" id="IPR003661">
    <property type="entry name" value="HisK_dim/P_dom"/>
</dbReference>
<sequence length="455" mass="50151">MRRFFASSLHRLVLTYGLALLFAFAVVGGVSLLAFDRLLDRDTRQTVQAEHEGLMEIYRADGREGLAQTIADRVGTPINREAFYLLVDRDGRVSAGHRNELTVALPQRAGWLRFPWRAAPDSDDVLAYVQALPDGGWLLTGHTTGEERHLRELIARLGLVMLSLLALLTISLGWLLRRAVDRALEASLDTVDRVAAGHLDERVPERRGDDGFARLGRTLNRMLDRIRDLVGGIQSSTDAIAHDLRTPLMRLKTRLEQARLASIDEATRGDIDAAIVEADQLLATFNSLLRLARIEAREGAPMAPLALDEVLLDAVDLWQAVAEAQGLRLRTRIVPARIAGDRDLLFQLLANLLDNAIKYAGTDSDITLALTIEGEEAVLTISDRGPGIADAQRERVFDRFVRLESHRGTPGTGLGLSVVRAIAIRHGADLRLESAAPGLRVCLRFARVADMDEMS</sequence>
<dbReference type="OrthoDB" id="9809766at2"/>
<keyword evidence="4" id="KW-0597">Phosphoprotein</keyword>
<accession>A0A091AZY8</accession>
<evidence type="ECO:0000256" key="6">
    <source>
        <dbReference type="ARBA" id="ARBA00022692"/>
    </source>
</evidence>
<keyword evidence="6 11" id="KW-0812">Transmembrane</keyword>
<dbReference type="InterPro" id="IPR005467">
    <property type="entry name" value="His_kinase_dom"/>
</dbReference>
<dbReference type="SUPFAM" id="SSF55874">
    <property type="entry name" value="ATPase domain of HSP90 chaperone/DNA topoisomerase II/histidine kinase"/>
    <property type="match status" value="1"/>
</dbReference>
<evidence type="ECO:0000256" key="5">
    <source>
        <dbReference type="ARBA" id="ARBA00022679"/>
    </source>
</evidence>
<proteinExistence type="predicted"/>
<keyword evidence="8 11" id="KW-1133">Transmembrane helix</keyword>
<dbReference type="SUPFAM" id="SSF47384">
    <property type="entry name" value="Homodimeric domain of signal transducing histidine kinase"/>
    <property type="match status" value="1"/>
</dbReference>
<dbReference type="CDD" id="cd06225">
    <property type="entry name" value="HAMP"/>
    <property type="match status" value="1"/>
</dbReference>
<evidence type="ECO:0000259" key="13">
    <source>
        <dbReference type="PROSITE" id="PS50885"/>
    </source>
</evidence>
<evidence type="ECO:0000313" key="14">
    <source>
        <dbReference type="EMBL" id="KFN44214.1"/>
    </source>
</evidence>
<dbReference type="eggNOG" id="COG2205">
    <property type="taxonomic scope" value="Bacteria"/>
</dbReference>
<dbReference type="Proteomes" id="UP000029385">
    <property type="component" value="Unassembled WGS sequence"/>
</dbReference>
<name>A0A091AZY8_9GAMM</name>
<dbReference type="Gene3D" id="6.10.340.10">
    <property type="match status" value="1"/>
</dbReference>